<dbReference type="PRINTS" id="PR00039">
    <property type="entry name" value="HTHLYSR"/>
</dbReference>
<dbReference type="Gene3D" id="3.40.190.290">
    <property type="match status" value="1"/>
</dbReference>
<name>A0A420WBW7_9PROT</name>
<dbReference type="GO" id="GO:0003700">
    <property type="term" value="F:DNA-binding transcription factor activity"/>
    <property type="evidence" value="ECO:0007669"/>
    <property type="project" value="InterPro"/>
</dbReference>
<reference evidence="6 7" key="1">
    <citation type="submission" date="2018-10" db="EMBL/GenBank/DDBJ databases">
        <title>Comparative analysis of microorganisms from saline springs in Andes Mountain Range, Colombia.</title>
        <authorList>
            <person name="Rubin E."/>
        </authorList>
    </citation>
    <scope>NUCLEOTIDE SEQUENCE [LARGE SCALE GENOMIC DNA]</scope>
    <source>
        <strain evidence="6 7">USBA 36</strain>
    </source>
</reference>
<evidence type="ECO:0000313" key="6">
    <source>
        <dbReference type="EMBL" id="RKQ68468.1"/>
    </source>
</evidence>
<dbReference type="Pfam" id="PF00126">
    <property type="entry name" value="HTH_1"/>
    <property type="match status" value="1"/>
</dbReference>
<dbReference type="EMBL" id="RBIG01000003">
    <property type="protein sequence ID" value="RKQ68468.1"/>
    <property type="molecule type" value="Genomic_DNA"/>
</dbReference>
<accession>A0A420WBW7</accession>
<dbReference type="PROSITE" id="PS50931">
    <property type="entry name" value="HTH_LYSR"/>
    <property type="match status" value="1"/>
</dbReference>
<dbReference type="InterPro" id="IPR058163">
    <property type="entry name" value="LysR-type_TF_proteobact-type"/>
</dbReference>
<dbReference type="GO" id="GO:0006351">
    <property type="term" value="P:DNA-templated transcription"/>
    <property type="evidence" value="ECO:0007669"/>
    <property type="project" value="TreeGrafter"/>
</dbReference>
<gene>
    <name evidence="6" type="ORF">BCL74_2948</name>
</gene>
<evidence type="ECO:0000256" key="1">
    <source>
        <dbReference type="ARBA" id="ARBA00009437"/>
    </source>
</evidence>
<dbReference type="Pfam" id="PF03466">
    <property type="entry name" value="LysR_substrate"/>
    <property type="match status" value="1"/>
</dbReference>
<evidence type="ECO:0000256" key="2">
    <source>
        <dbReference type="ARBA" id="ARBA00023015"/>
    </source>
</evidence>
<feature type="domain" description="HTH lysR-type" evidence="5">
    <location>
        <begin position="38"/>
        <end position="95"/>
    </location>
</feature>
<keyword evidence="2" id="KW-0805">Transcription regulation</keyword>
<dbReference type="Proteomes" id="UP000277424">
    <property type="component" value="Unassembled WGS sequence"/>
</dbReference>
<dbReference type="SUPFAM" id="SSF46785">
    <property type="entry name" value="Winged helix' DNA-binding domain"/>
    <property type="match status" value="1"/>
</dbReference>
<dbReference type="InterPro" id="IPR036388">
    <property type="entry name" value="WH-like_DNA-bd_sf"/>
</dbReference>
<dbReference type="AlphaFoldDB" id="A0A420WBW7"/>
<evidence type="ECO:0000259" key="5">
    <source>
        <dbReference type="PROSITE" id="PS50931"/>
    </source>
</evidence>
<evidence type="ECO:0000256" key="3">
    <source>
        <dbReference type="ARBA" id="ARBA00023125"/>
    </source>
</evidence>
<dbReference type="GO" id="GO:0043565">
    <property type="term" value="F:sequence-specific DNA binding"/>
    <property type="evidence" value="ECO:0007669"/>
    <property type="project" value="TreeGrafter"/>
</dbReference>
<dbReference type="InterPro" id="IPR036390">
    <property type="entry name" value="WH_DNA-bd_sf"/>
</dbReference>
<evidence type="ECO:0000313" key="7">
    <source>
        <dbReference type="Proteomes" id="UP000277424"/>
    </source>
</evidence>
<dbReference type="SUPFAM" id="SSF53850">
    <property type="entry name" value="Periplasmic binding protein-like II"/>
    <property type="match status" value="1"/>
</dbReference>
<dbReference type="InterPro" id="IPR005119">
    <property type="entry name" value="LysR_subst-bd"/>
</dbReference>
<dbReference type="Gene3D" id="1.10.10.10">
    <property type="entry name" value="Winged helix-like DNA-binding domain superfamily/Winged helix DNA-binding domain"/>
    <property type="match status" value="1"/>
</dbReference>
<organism evidence="6 7">
    <name type="scientific">Oceanibaculum indicum</name>
    <dbReference type="NCBI Taxonomy" id="526216"/>
    <lineage>
        <taxon>Bacteria</taxon>
        <taxon>Pseudomonadati</taxon>
        <taxon>Pseudomonadota</taxon>
        <taxon>Alphaproteobacteria</taxon>
        <taxon>Rhodospirillales</taxon>
        <taxon>Oceanibaculaceae</taxon>
        <taxon>Oceanibaculum</taxon>
    </lineage>
</organism>
<proteinExistence type="inferred from homology"/>
<keyword evidence="4" id="KW-0804">Transcription</keyword>
<sequence>MNAWRHYSGKPAGGDIPFGGDTNLYRPIVSFRIILIRMEWSDLKVFLAVARGGSLRAAARELALTQPTVLRRLRTLEADLDVLLFERTPDGHLLTDAGRDLMPLAESMAETAAAIDRRRAAYAEDTAGIVKIYAGEWGAAFLAERMGDFARNNPAIILELSETHSDPDLARREADLMVRHGLPERGDLLAVGLGTMQGTLYAARDYADANPEALDERRWKSCNFVSFDAPHEYFSTMAWLTGKLGERSAQVRASRIHLQHAAIRAGAGVGILPCFLGDIDDRLVRVSPEPIPALAADFWLLVHPDLRPLPRIRTVIDWMQKEFRRCAPALNGAPQQTTRPLAAE</sequence>
<dbReference type="PANTHER" id="PTHR30537">
    <property type="entry name" value="HTH-TYPE TRANSCRIPTIONAL REGULATOR"/>
    <property type="match status" value="1"/>
</dbReference>
<comment type="similarity">
    <text evidence="1">Belongs to the LysR transcriptional regulatory family.</text>
</comment>
<dbReference type="InterPro" id="IPR000847">
    <property type="entry name" value="LysR_HTH_N"/>
</dbReference>
<keyword evidence="3 6" id="KW-0238">DNA-binding</keyword>
<evidence type="ECO:0000256" key="4">
    <source>
        <dbReference type="ARBA" id="ARBA00023163"/>
    </source>
</evidence>
<comment type="caution">
    <text evidence="6">The sequence shown here is derived from an EMBL/GenBank/DDBJ whole genome shotgun (WGS) entry which is preliminary data.</text>
</comment>
<protein>
    <submittedName>
        <fullName evidence="6">DNA-binding transcriptional LysR family regulator</fullName>
    </submittedName>
</protein>
<dbReference type="PANTHER" id="PTHR30537:SF3">
    <property type="entry name" value="TRANSCRIPTIONAL REGULATORY PROTEIN"/>
    <property type="match status" value="1"/>
</dbReference>